<feature type="transmembrane region" description="Helical" evidence="1">
    <location>
        <begin position="7"/>
        <end position="40"/>
    </location>
</feature>
<comment type="caution">
    <text evidence="2">The sequence shown here is derived from an EMBL/GenBank/DDBJ whole genome shotgun (WGS) entry which is preliminary data.</text>
</comment>
<accession>A0A845QHB2</accession>
<organism evidence="2 3">
    <name type="scientific">Anaerotruncus colihominis</name>
    <dbReference type="NCBI Taxonomy" id="169435"/>
    <lineage>
        <taxon>Bacteria</taxon>
        <taxon>Bacillati</taxon>
        <taxon>Bacillota</taxon>
        <taxon>Clostridia</taxon>
        <taxon>Eubacteriales</taxon>
        <taxon>Oscillospiraceae</taxon>
        <taxon>Anaerotruncus</taxon>
    </lineage>
</organism>
<name>A0A845QHB2_9FIRM</name>
<dbReference type="Proteomes" id="UP000446866">
    <property type="component" value="Unassembled WGS sequence"/>
</dbReference>
<protein>
    <submittedName>
        <fullName evidence="2">Uncharacterized protein</fullName>
    </submittedName>
</protein>
<keyword evidence="1" id="KW-0472">Membrane</keyword>
<reference evidence="2 3" key="1">
    <citation type="submission" date="2018-08" db="EMBL/GenBank/DDBJ databases">
        <title>Murine metabolic-syndrome-specific gut microbial biobank.</title>
        <authorList>
            <person name="Liu C."/>
        </authorList>
    </citation>
    <scope>NUCLEOTIDE SEQUENCE [LARGE SCALE GENOMIC DNA]</scope>
    <source>
        <strain evidence="2 3">28</strain>
    </source>
</reference>
<dbReference type="EMBL" id="QXWK01000005">
    <property type="protein sequence ID" value="NBH60804.1"/>
    <property type="molecule type" value="Genomic_DNA"/>
</dbReference>
<sequence length="71" mass="7919">MKQMKFILPAVSIGCIFVACFITLNPIIILSAAVGPIAFFLGYSYDKQEKVLEQLLKELEKSERPPSDDSL</sequence>
<keyword evidence="3" id="KW-1185">Reference proteome</keyword>
<dbReference type="PROSITE" id="PS51257">
    <property type="entry name" value="PROKAR_LIPOPROTEIN"/>
    <property type="match status" value="1"/>
</dbReference>
<keyword evidence="1" id="KW-0812">Transmembrane</keyword>
<dbReference type="RefSeq" id="WP_160201098.1">
    <property type="nucleotide sequence ID" value="NZ_QXWK01000005.1"/>
</dbReference>
<proteinExistence type="predicted"/>
<evidence type="ECO:0000313" key="3">
    <source>
        <dbReference type="Proteomes" id="UP000446866"/>
    </source>
</evidence>
<evidence type="ECO:0000256" key="1">
    <source>
        <dbReference type="SAM" id="Phobius"/>
    </source>
</evidence>
<evidence type="ECO:0000313" key="2">
    <source>
        <dbReference type="EMBL" id="NBH60804.1"/>
    </source>
</evidence>
<keyword evidence="1" id="KW-1133">Transmembrane helix</keyword>
<dbReference type="AlphaFoldDB" id="A0A845QHB2"/>
<gene>
    <name evidence="2" type="ORF">D0435_03910</name>
</gene>